<accession>A0A7W9M1D1</accession>
<comment type="caution">
    <text evidence="3">The sequence shown here is derived from an EMBL/GenBank/DDBJ whole genome shotgun (WGS) entry which is preliminary data.</text>
</comment>
<name>A0A7W9M1D1_9PSEU</name>
<evidence type="ECO:0000313" key="3">
    <source>
        <dbReference type="EMBL" id="MBB5803849.1"/>
    </source>
</evidence>
<feature type="chain" id="PRO_5031328970" evidence="2">
    <location>
        <begin position="26"/>
        <end position="458"/>
    </location>
</feature>
<dbReference type="PROSITE" id="PS00626">
    <property type="entry name" value="RCC1_2"/>
    <property type="match status" value="1"/>
</dbReference>
<protein>
    <submittedName>
        <fullName evidence="3">Alpha-tubulin suppressor-like RCC1 family protein</fullName>
    </submittedName>
</protein>
<gene>
    <name evidence="3" type="ORF">F4560_003617</name>
</gene>
<keyword evidence="2" id="KW-0732">Signal</keyword>
<dbReference type="Gene3D" id="2.130.10.30">
    <property type="entry name" value="Regulator of chromosome condensation 1/beta-lactamase-inhibitor protein II"/>
    <property type="match status" value="2"/>
</dbReference>
<dbReference type="SUPFAM" id="SSF50985">
    <property type="entry name" value="RCC1/BLIP-II"/>
    <property type="match status" value="2"/>
</dbReference>
<evidence type="ECO:0000256" key="2">
    <source>
        <dbReference type="SAM" id="SignalP"/>
    </source>
</evidence>
<dbReference type="PRINTS" id="PR00633">
    <property type="entry name" value="RCCNDNSATION"/>
</dbReference>
<sequence length="458" mass="44396">MRAVHGVLAAVVGLLAVMPGAPANAAGDEAPKTTTSTSVVGWGRNTAGQVGDNTWTNRSTPSRTCAVAATDCATSPLTSVAAIKGGGVHTVALRADGSVLSWGANFDGQLGDGTTTSRYTPVPVCAVGAADCAATPLTGVTAIAAGWDHNLALLSDGTVVSWGRNYSGRLGDGTYTDRTTPVRVCAVGATDCAANPLSGVVAIAAGSLHSLALLGDGTVVAWGDNWNGQLGDGTSTGRHTPGPVCAVGAVDCAATPLTGVTAITSGSGYNLARLSTGAVVGWGFNGSGQLGDGTTTTRTTPVSVCAVGATDCTTAPLAGVTSLAASPSGAHSFALTANGQVLSWGFNGNGELGNGTTADRSTPGAVCAIAAVNCAATPLSGITSVVAGGQAGAALGAGGAVVTWGGNYDGQLGSGSTATKSTAPVRVCAPGATNCSANPLTNVTTLGAGRWHFLAARG</sequence>
<dbReference type="EMBL" id="JACHMO010000001">
    <property type="protein sequence ID" value="MBB5803849.1"/>
    <property type="molecule type" value="Genomic_DNA"/>
</dbReference>
<evidence type="ECO:0000256" key="1">
    <source>
        <dbReference type="SAM" id="MobiDB-lite"/>
    </source>
</evidence>
<dbReference type="InterPro" id="IPR051553">
    <property type="entry name" value="Ran_GTPase-activating"/>
</dbReference>
<feature type="signal peptide" evidence="2">
    <location>
        <begin position="1"/>
        <end position="25"/>
    </location>
</feature>
<dbReference type="Pfam" id="PF13540">
    <property type="entry name" value="RCC1_2"/>
    <property type="match status" value="3"/>
</dbReference>
<organism evidence="3 4">
    <name type="scientific">Saccharothrix ecbatanensis</name>
    <dbReference type="NCBI Taxonomy" id="1105145"/>
    <lineage>
        <taxon>Bacteria</taxon>
        <taxon>Bacillati</taxon>
        <taxon>Actinomycetota</taxon>
        <taxon>Actinomycetes</taxon>
        <taxon>Pseudonocardiales</taxon>
        <taxon>Pseudonocardiaceae</taxon>
        <taxon>Saccharothrix</taxon>
    </lineage>
</organism>
<feature type="region of interest" description="Disordered" evidence="1">
    <location>
        <begin position="23"/>
        <end position="52"/>
    </location>
</feature>
<dbReference type="PROSITE" id="PS50012">
    <property type="entry name" value="RCC1_3"/>
    <property type="match status" value="7"/>
</dbReference>
<dbReference type="PANTHER" id="PTHR45982:SF1">
    <property type="entry name" value="REGULATOR OF CHROMOSOME CONDENSATION"/>
    <property type="match status" value="1"/>
</dbReference>
<keyword evidence="4" id="KW-1185">Reference proteome</keyword>
<dbReference type="InterPro" id="IPR000408">
    <property type="entry name" value="Reg_chr_condens"/>
</dbReference>
<dbReference type="Proteomes" id="UP000552097">
    <property type="component" value="Unassembled WGS sequence"/>
</dbReference>
<dbReference type="RefSeq" id="WP_184921395.1">
    <property type="nucleotide sequence ID" value="NZ_JACHMO010000001.1"/>
</dbReference>
<proteinExistence type="predicted"/>
<dbReference type="AlphaFoldDB" id="A0A7W9M1D1"/>
<dbReference type="PANTHER" id="PTHR45982">
    <property type="entry name" value="REGULATOR OF CHROMOSOME CONDENSATION"/>
    <property type="match status" value="1"/>
</dbReference>
<dbReference type="InterPro" id="IPR009091">
    <property type="entry name" value="RCC1/BLIP-II"/>
</dbReference>
<reference evidence="3 4" key="1">
    <citation type="submission" date="2020-08" db="EMBL/GenBank/DDBJ databases">
        <title>Sequencing the genomes of 1000 actinobacteria strains.</title>
        <authorList>
            <person name="Klenk H.-P."/>
        </authorList>
    </citation>
    <scope>NUCLEOTIDE SEQUENCE [LARGE SCALE GENOMIC DNA]</scope>
    <source>
        <strain evidence="3 4">DSM 45486</strain>
    </source>
</reference>
<evidence type="ECO:0000313" key="4">
    <source>
        <dbReference type="Proteomes" id="UP000552097"/>
    </source>
</evidence>
<dbReference type="Pfam" id="PF00415">
    <property type="entry name" value="RCC1"/>
    <property type="match status" value="3"/>
</dbReference>